<comment type="subunit">
    <text evidence="4">Heterooctamer of 4 alpha and 4 beta chains.</text>
</comment>
<dbReference type="Pfam" id="PF18468">
    <property type="entry name" value="Pfk_N"/>
    <property type="match status" value="1"/>
</dbReference>
<evidence type="ECO:0000256" key="13">
    <source>
        <dbReference type="ARBA" id="ARBA00023152"/>
    </source>
</evidence>
<feature type="binding site" description="in other chain" evidence="15">
    <location>
        <begin position="745"/>
        <end position="747"/>
    </location>
    <ligand>
        <name>beta-D-fructose 2,6-bisphosphate</name>
        <dbReference type="ChEBI" id="CHEBI:58579"/>
        <note>allosteric activator; ligand shared between dimeric partners</note>
    </ligand>
</feature>
<dbReference type="InterPro" id="IPR000023">
    <property type="entry name" value="Phosphofructokinase_dom"/>
</dbReference>
<dbReference type="GO" id="GO:0005945">
    <property type="term" value="C:6-phosphofructokinase complex"/>
    <property type="evidence" value="ECO:0007669"/>
    <property type="project" value="TreeGrafter"/>
</dbReference>
<feature type="region of interest" description="N-terminal catalytic PFK domain 1" evidence="15">
    <location>
        <begin position="1"/>
        <end position="558"/>
    </location>
</feature>
<protein>
    <recommendedName>
        <fullName evidence="15">ATP-dependent 6-phosphofructokinase</fullName>
        <shortName evidence="15">ATP-PFK</shortName>
        <shortName evidence="15">Phosphofructokinase</shortName>
        <ecNumber evidence="15">2.7.1.11</ecNumber>
    </recommendedName>
    <alternativeName>
        <fullName evidence="15">Phosphohexokinase</fullName>
    </alternativeName>
</protein>
<keyword evidence="8 15" id="KW-0479">Metal-binding</keyword>
<feature type="binding site" description="in other chain" evidence="15">
    <location>
        <position position="433"/>
    </location>
    <ligand>
        <name>substrate</name>
        <note>ligand shared between dimeric partners</note>
    </ligand>
</feature>
<keyword evidence="13 15" id="KW-0324">Glycolysis</keyword>
<evidence type="ECO:0000256" key="2">
    <source>
        <dbReference type="ARBA" id="ARBA00004496"/>
    </source>
</evidence>
<dbReference type="EC" id="2.7.1.11" evidence="15"/>
<accession>A0A9P8TJL5</accession>
<evidence type="ECO:0000256" key="5">
    <source>
        <dbReference type="ARBA" id="ARBA00022490"/>
    </source>
</evidence>
<feature type="binding site" description="in other chain" evidence="15">
    <location>
        <begin position="376"/>
        <end position="378"/>
    </location>
    <ligand>
        <name>substrate</name>
        <note>ligand shared between dimeric partners</note>
    </ligand>
</feature>
<feature type="region of interest" description="Interdomain linker" evidence="15">
    <location>
        <begin position="559"/>
        <end position="572"/>
    </location>
</feature>
<feature type="domain" description="Phosphofructokinase" evidence="17">
    <location>
        <begin position="573"/>
        <end position="863"/>
    </location>
</feature>
<dbReference type="Pfam" id="PF00365">
    <property type="entry name" value="PFK"/>
    <property type="match status" value="2"/>
</dbReference>
<keyword evidence="20" id="KW-1185">Reference proteome</keyword>
<dbReference type="InterPro" id="IPR022953">
    <property type="entry name" value="ATP_PFK"/>
</dbReference>
<evidence type="ECO:0000256" key="16">
    <source>
        <dbReference type="PIRNR" id="PIRNR000533"/>
    </source>
</evidence>
<keyword evidence="9 15" id="KW-0547">Nucleotide-binding</keyword>
<comment type="subunit">
    <text evidence="15">Homotetramer.</text>
</comment>
<dbReference type="GO" id="GO:0003872">
    <property type="term" value="F:6-phosphofructokinase activity"/>
    <property type="evidence" value="ECO:0007669"/>
    <property type="project" value="UniProtKB-UniRule"/>
</dbReference>
<dbReference type="EMBL" id="JAEUBG010004534">
    <property type="protein sequence ID" value="KAH3681229.1"/>
    <property type="molecule type" value="Genomic_DNA"/>
</dbReference>
<dbReference type="InterPro" id="IPR009161">
    <property type="entry name" value="6-Pfructokinase_euk"/>
</dbReference>
<evidence type="ECO:0000256" key="12">
    <source>
        <dbReference type="ARBA" id="ARBA00022842"/>
    </source>
</evidence>
<feature type="binding site" description="in other chain" evidence="15">
    <location>
        <begin position="332"/>
        <end position="334"/>
    </location>
    <ligand>
        <name>substrate</name>
        <note>ligand shared between dimeric partners</note>
    </ligand>
</feature>
<dbReference type="FunFam" id="3.40.50.460:FF:000007">
    <property type="entry name" value="ATP-dependent 6-phosphofructokinase"/>
    <property type="match status" value="1"/>
</dbReference>
<evidence type="ECO:0000256" key="7">
    <source>
        <dbReference type="ARBA" id="ARBA00022679"/>
    </source>
</evidence>
<evidence type="ECO:0000256" key="11">
    <source>
        <dbReference type="ARBA" id="ARBA00022840"/>
    </source>
</evidence>
<feature type="binding site" evidence="15">
    <location>
        <position position="738"/>
    </location>
    <ligand>
        <name>beta-D-fructose 2,6-bisphosphate</name>
        <dbReference type="ChEBI" id="CHEBI:58579"/>
        <note>allosteric activator; ligand shared between dimeric partners</note>
    </ligand>
</feature>
<feature type="binding site" description="in other chain" evidence="15">
    <location>
        <position position="805"/>
    </location>
    <ligand>
        <name>beta-D-fructose 2,6-bisphosphate</name>
        <dbReference type="ChEBI" id="CHEBI:58579"/>
        <note>allosteric activator; ligand shared between dimeric partners</note>
    </ligand>
</feature>
<dbReference type="GO" id="GO:0005524">
    <property type="term" value="F:ATP binding"/>
    <property type="evidence" value="ECO:0007669"/>
    <property type="project" value="UniProtKB-KW"/>
</dbReference>
<dbReference type="GO" id="GO:0046872">
    <property type="term" value="F:metal ion binding"/>
    <property type="evidence" value="ECO:0007669"/>
    <property type="project" value="UniProtKB-KW"/>
</dbReference>
<feature type="domain" description="Phosphofructokinase N-terminal" evidence="18">
    <location>
        <begin position="4"/>
        <end position="93"/>
    </location>
</feature>
<dbReference type="GO" id="GO:0061621">
    <property type="term" value="P:canonical glycolysis"/>
    <property type="evidence" value="ECO:0007669"/>
    <property type="project" value="TreeGrafter"/>
</dbReference>
<dbReference type="FunFam" id="3.40.50.460:FF:000008">
    <property type="entry name" value="ATP-dependent 6-phosphofructokinase"/>
    <property type="match status" value="1"/>
</dbReference>
<comment type="pathway">
    <text evidence="3 15 16">Carbohydrate degradation; glycolysis; D-glyceraldehyde 3-phosphate and glycerone phosphate from D-glucose: step 3/4.</text>
</comment>
<feature type="binding site" evidence="15">
    <location>
        <begin position="256"/>
        <end position="257"/>
    </location>
    <ligand>
        <name>ATP</name>
        <dbReference type="ChEBI" id="CHEBI:30616"/>
    </ligand>
</feature>
<feature type="binding site" evidence="15">
    <location>
        <position position="193"/>
    </location>
    <ligand>
        <name>ATP</name>
        <dbReference type="ChEBI" id="CHEBI:30616"/>
    </ligand>
</feature>
<dbReference type="Gene3D" id="3.40.50.450">
    <property type="match status" value="2"/>
</dbReference>
<dbReference type="GO" id="GO:0042802">
    <property type="term" value="F:identical protein binding"/>
    <property type="evidence" value="ECO:0007669"/>
    <property type="project" value="TreeGrafter"/>
</dbReference>
<dbReference type="GO" id="GO:0030388">
    <property type="term" value="P:fructose 1,6-bisphosphate metabolic process"/>
    <property type="evidence" value="ECO:0007669"/>
    <property type="project" value="TreeGrafter"/>
</dbReference>
<dbReference type="PANTHER" id="PTHR13697">
    <property type="entry name" value="PHOSPHOFRUCTOKINASE"/>
    <property type="match status" value="1"/>
</dbReference>
<dbReference type="Gene3D" id="3.40.50.460">
    <property type="entry name" value="Phosphofructokinase domain"/>
    <property type="match status" value="2"/>
</dbReference>
<feature type="binding site" evidence="15">
    <location>
        <begin position="286"/>
        <end position="289"/>
    </location>
    <ligand>
        <name>ATP</name>
        <dbReference type="ChEBI" id="CHEBI:30616"/>
    </ligand>
</feature>
<comment type="similarity">
    <text evidence="16">Belongs to the phosphofructokinase type A (PFKA) family. ATP-dependent PFK group I subfamily. Eukaryotic two domain clade "E" sub-subfamily.</text>
</comment>
<organism evidence="19 20">
    <name type="scientific">Wickerhamomyces pijperi</name>
    <name type="common">Yeast</name>
    <name type="synonym">Pichia pijperi</name>
    <dbReference type="NCBI Taxonomy" id="599730"/>
    <lineage>
        <taxon>Eukaryota</taxon>
        <taxon>Fungi</taxon>
        <taxon>Dikarya</taxon>
        <taxon>Ascomycota</taxon>
        <taxon>Saccharomycotina</taxon>
        <taxon>Saccharomycetes</taxon>
        <taxon>Phaffomycetales</taxon>
        <taxon>Wickerhamomycetaceae</taxon>
        <taxon>Wickerhamomyces</taxon>
    </lineage>
</organism>
<dbReference type="PANTHER" id="PTHR13697:SF57">
    <property type="entry name" value="ATP-DEPENDENT 6-PHOSPHOFRUCTOKINASE SUBUNIT ALPHA"/>
    <property type="match status" value="1"/>
</dbReference>
<evidence type="ECO:0000256" key="1">
    <source>
        <dbReference type="ARBA" id="ARBA00001946"/>
    </source>
</evidence>
<evidence type="ECO:0000256" key="9">
    <source>
        <dbReference type="ARBA" id="ARBA00022741"/>
    </source>
</evidence>
<evidence type="ECO:0000256" key="10">
    <source>
        <dbReference type="ARBA" id="ARBA00022777"/>
    </source>
</evidence>
<evidence type="ECO:0000256" key="6">
    <source>
        <dbReference type="ARBA" id="ARBA00022533"/>
    </source>
</evidence>
<feature type="region of interest" description="C-terminal regulatory PFK domain 2" evidence="15">
    <location>
        <begin position="573"/>
        <end position="958"/>
    </location>
</feature>
<dbReference type="GO" id="GO:0006002">
    <property type="term" value="P:fructose 6-phosphate metabolic process"/>
    <property type="evidence" value="ECO:0007669"/>
    <property type="project" value="InterPro"/>
</dbReference>
<dbReference type="SUPFAM" id="SSF53784">
    <property type="entry name" value="Phosphofructokinase"/>
    <property type="match status" value="2"/>
</dbReference>
<feature type="binding site" description="in other chain" evidence="15">
    <location>
        <begin position="466"/>
        <end position="469"/>
    </location>
    <ligand>
        <name>substrate</name>
        <note>ligand shared between dimeric partners</note>
    </ligand>
</feature>
<dbReference type="Gene3D" id="3.10.180.90">
    <property type="match status" value="1"/>
</dbReference>
<comment type="caution">
    <text evidence="19">The sequence shown here is derived from an EMBL/GenBank/DDBJ whole genome shotgun (WGS) entry which is preliminary data.</text>
</comment>
<evidence type="ECO:0000256" key="4">
    <source>
        <dbReference type="ARBA" id="ARBA00011412"/>
    </source>
</evidence>
<feature type="active site" description="Proton acceptor" evidence="15">
    <location>
        <position position="334"/>
    </location>
</feature>
<feature type="binding site" evidence="15">
    <location>
        <position position="831"/>
    </location>
    <ligand>
        <name>beta-D-fructose 2,6-bisphosphate</name>
        <dbReference type="ChEBI" id="CHEBI:58579"/>
        <note>allosteric activator; ligand shared between dimeric partners</note>
    </ligand>
</feature>
<feature type="binding site" evidence="15">
    <location>
        <position position="369"/>
    </location>
    <ligand>
        <name>substrate</name>
        <note>ligand shared between dimeric partners</note>
    </ligand>
</feature>
<feature type="binding site" description="in other chain" evidence="15">
    <location>
        <begin position="700"/>
        <end position="704"/>
    </location>
    <ligand>
        <name>beta-D-fructose 2,6-bisphosphate</name>
        <dbReference type="ChEBI" id="CHEBI:58579"/>
        <note>allosteric activator; ligand shared between dimeric partners</note>
    </ligand>
</feature>
<keyword evidence="10 15" id="KW-0418">Kinase</keyword>
<comment type="subcellular location">
    <subcellularLocation>
        <location evidence="2 15">Cytoplasm</location>
    </subcellularLocation>
</comment>
<comment type="catalytic activity">
    <reaction evidence="14 15 16">
        <text>beta-D-fructose 6-phosphate + ATP = beta-D-fructose 1,6-bisphosphate + ADP + H(+)</text>
        <dbReference type="Rhea" id="RHEA:16109"/>
        <dbReference type="ChEBI" id="CHEBI:15378"/>
        <dbReference type="ChEBI" id="CHEBI:30616"/>
        <dbReference type="ChEBI" id="CHEBI:32966"/>
        <dbReference type="ChEBI" id="CHEBI:57634"/>
        <dbReference type="ChEBI" id="CHEBI:456216"/>
        <dbReference type="EC" id="2.7.1.11"/>
    </reaction>
</comment>
<dbReference type="HAMAP" id="MF_03184">
    <property type="entry name" value="Phosphofructokinase_I_E"/>
    <property type="match status" value="1"/>
</dbReference>
<evidence type="ECO:0000259" key="18">
    <source>
        <dbReference type="Pfam" id="PF18468"/>
    </source>
</evidence>
<comment type="activity regulation">
    <text evidence="15">Allosterically activated by ADP, AMP, or fructose 2,6-bisphosphate, and allosterically inhibited by ATP or citrate.</text>
</comment>
<feature type="binding site" description="in other chain" evidence="15">
    <location>
        <begin position="837"/>
        <end position="840"/>
    </location>
    <ligand>
        <name>beta-D-fructose 2,6-bisphosphate</name>
        <dbReference type="ChEBI" id="CHEBI:58579"/>
        <note>allosteric activator; ligand shared between dimeric partners</note>
    </ligand>
</feature>
<dbReference type="GO" id="GO:0055082">
    <property type="term" value="P:intracellular chemical homeostasis"/>
    <property type="evidence" value="ECO:0007669"/>
    <property type="project" value="UniProtKB-ARBA"/>
</dbReference>
<gene>
    <name evidence="19" type="ORF">WICPIJ_007812</name>
</gene>
<feature type="binding site" description="in other chain" evidence="15">
    <location>
        <position position="643"/>
    </location>
    <ligand>
        <name>beta-D-fructose 2,6-bisphosphate</name>
        <dbReference type="ChEBI" id="CHEBI:58579"/>
        <note>allosteric activator; ligand shared between dimeric partners</note>
    </ligand>
</feature>
<keyword evidence="6 15" id="KW-0021">Allosteric enzyme</keyword>
<dbReference type="GO" id="GO:0005739">
    <property type="term" value="C:mitochondrion"/>
    <property type="evidence" value="ECO:0007669"/>
    <property type="project" value="TreeGrafter"/>
</dbReference>
<feature type="domain" description="Phosphofructokinase" evidence="17">
    <location>
        <begin position="185"/>
        <end position="492"/>
    </location>
</feature>
<keyword evidence="11 15" id="KW-0067">ATP-binding</keyword>
<dbReference type="GO" id="GO:0016208">
    <property type="term" value="F:AMP binding"/>
    <property type="evidence" value="ECO:0007669"/>
    <property type="project" value="TreeGrafter"/>
</dbReference>
<evidence type="ECO:0000259" key="17">
    <source>
        <dbReference type="Pfam" id="PF00365"/>
    </source>
</evidence>
<keyword evidence="12 15" id="KW-0460">Magnesium</keyword>
<evidence type="ECO:0000256" key="14">
    <source>
        <dbReference type="ARBA" id="ARBA00048070"/>
    </source>
</evidence>
<dbReference type="PROSITE" id="PS00433">
    <property type="entry name" value="PHOSPHOFRUCTOKINASE"/>
    <property type="match status" value="2"/>
</dbReference>
<evidence type="ECO:0000313" key="19">
    <source>
        <dbReference type="EMBL" id="KAH3681229.1"/>
    </source>
</evidence>
<comment type="cofactor">
    <cofactor evidence="1 15">
        <name>Mg(2+)</name>
        <dbReference type="ChEBI" id="CHEBI:18420"/>
    </cofactor>
</comment>
<evidence type="ECO:0000256" key="15">
    <source>
        <dbReference type="HAMAP-Rule" id="MF_03184"/>
    </source>
</evidence>
<feature type="binding site" evidence="15">
    <location>
        <position position="287"/>
    </location>
    <ligand>
        <name>Mg(2+)</name>
        <dbReference type="ChEBI" id="CHEBI:18420"/>
        <note>catalytic</note>
    </ligand>
</feature>
<comment type="similarity">
    <text evidence="15">Belongs to the phosphofructokinase type A (PFKA) family. ATP-dependent PFK group I subfamily. Eukaryotic two domain clade 'E' sub-subfamily.</text>
</comment>
<dbReference type="InterPro" id="IPR035966">
    <property type="entry name" value="PKF_sf"/>
</dbReference>
<dbReference type="OrthoDB" id="537915at2759"/>
<keyword evidence="7 15" id="KW-0808">Transferase</keyword>
<dbReference type="PIRSF" id="PIRSF000533">
    <property type="entry name" value="ATP_PFK_euk"/>
    <property type="match status" value="1"/>
</dbReference>
<dbReference type="GO" id="GO:0070095">
    <property type="term" value="F:fructose-6-phosphate binding"/>
    <property type="evidence" value="ECO:0007669"/>
    <property type="project" value="TreeGrafter"/>
</dbReference>
<dbReference type="InterPro" id="IPR015912">
    <property type="entry name" value="Phosphofructokinase_CS"/>
</dbReference>
<keyword evidence="5 15" id="KW-0963">Cytoplasm</keyword>
<dbReference type="NCBIfam" id="TIGR02478">
    <property type="entry name" value="6PF1K_euk"/>
    <property type="match status" value="1"/>
</dbReference>
<proteinExistence type="inferred from homology"/>
<evidence type="ECO:0000313" key="20">
    <source>
        <dbReference type="Proteomes" id="UP000774326"/>
    </source>
</evidence>
<feature type="binding site" description="in other chain" evidence="15">
    <location>
        <position position="930"/>
    </location>
    <ligand>
        <name>beta-D-fructose 2,6-bisphosphate</name>
        <dbReference type="ChEBI" id="CHEBI:58579"/>
        <note>allosteric activator; ligand shared between dimeric partners</note>
    </ligand>
</feature>
<sequence>MSLNGVAFTSLATCSDDAFQAAFKFYKTLGFQVVRTYNHDIYATSSLKGVSSDSIKEAWLESFKLSLFKDGERVPLQESNSCQTEGAFIKIRLTTAEHPFSNSKEQIKFFCMNLGEVSEALQLPIENNQISTLDPLGTSLQFVDAPTPFDAPITEEYFQAHAHDAQLPVLNTNKDEQANKNKKKKIAVLTSGGDSQGMCSAVRAVVRAGIFYDCDVFAIYEGYSGLVQGGSLIKKMQWQDVRGWLALGGTLIGTARCMEFREKWGRLQAAKNMVVNGIDALVVCGGDGSLTGADLFRSEWPSLLEELVSKGELTKEEVAPYQNLTIVGLVGSIDNDMAGTDSTIGANSSLERIREMVDYIDATATSHSRAFVVEVMGRHCGWLALNAGIATGADYIFIPERAANPSTWKDELKVVCARHRAKGKRNTTVIVAEGALDSDLKPITSEDVKNVLVELGLDTRITTLGHVQRGGVAVASDRLLATLQGVEAVKAVLELTPADPSPLIGILENKIIRTPLVEAVKNTKLVATAIAAKDFDKAISLRNTDFIESYQNYISISQHDDGSNVLPEGKQLNIAIVHVGASSAALNPATRAFVLYALSKGHKPYAIENGFSGLIRHGSVKELKWQDVEAWHGLGGSEIGTNRSLPSLDLGTVAFYFQKYKFDGLIIAGGFEGFTALHQLTNARDQFPAFNIPLTLIPATVSNNVPGTEYSLGSDTCLNSLVDYCDAVKQSASATRRRVFVVEVQGGHSGFVASMIGLVTGAVAVYTPEEKINLKTIQEDIDLLKENYKQDQGENRSGKMLIRNEQASSIFSTELIADIIQESSNNKFETRTAIPGHVQQGGQPTAVDRVNASRFAIKCTKFIEEFNFKINDTDLDGATKELRFKYEHGKKVSTVPHIEESAAVIGVKGSELTFTPVNQLWDNETDVALRKGTNIHWESITAIGDILSGRLLLRNKDL</sequence>
<name>A0A9P8TJL5_WICPI</name>
<dbReference type="Proteomes" id="UP000774326">
    <property type="component" value="Unassembled WGS sequence"/>
</dbReference>
<reference evidence="19" key="1">
    <citation type="journal article" date="2021" name="Open Biol.">
        <title>Shared evolutionary footprints suggest mitochondrial oxidative damage underlies multiple complex I losses in fungi.</title>
        <authorList>
            <person name="Schikora-Tamarit M.A."/>
            <person name="Marcet-Houben M."/>
            <person name="Nosek J."/>
            <person name="Gabaldon T."/>
        </authorList>
    </citation>
    <scope>NUCLEOTIDE SEQUENCE</scope>
    <source>
        <strain evidence="19">CBS2887</strain>
    </source>
</reference>
<comment type="function">
    <text evidence="15">Catalyzes the phosphorylation of D-fructose 6-phosphate to fructose 1,6-bisphosphate by ATP, the first committing step of glycolysis.</text>
</comment>
<evidence type="ECO:0000256" key="8">
    <source>
        <dbReference type="ARBA" id="ARBA00022723"/>
    </source>
</evidence>
<dbReference type="PRINTS" id="PR00476">
    <property type="entry name" value="PHFRCTKINASE"/>
</dbReference>
<dbReference type="GO" id="GO:0048029">
    <property type="term" value="F:monosaccharide binding"/>
    <property type="evidence" value="ECO:0007669"/>
    <property type="project" value="TreeGrafter"/>
</dbReference>
<dbReference type="InterPro" id="IPR040712">
    <property type="entry name" value="Pfk_N"/>
</dbReference>
<dbReference type="AlphaFoldDB" id="A0A9P8TJL5"/>
<evidence type="ECO:0000256" key="3">
    <source>
        <dbReference type="ARBA" id="ARBA00004679"/>
    </source>
</evidence>
<reference evidence="19" key="2">
    <citation type="submission" date="2021-01" db="EMBL/GenBank/DDBJ databases">
        <authorList>
            <person name="Schikora-Tamarit M.A."/>
        </authorList>
    </citation>
    <scope>NUCLEOTIDE SEQUENCE</scope>
    <source>
        <strain evidence="19">CBS2887</strain>
    </source>
</reference>
<feature type="binding site" evidence="15">
    <location>
        <position position="460"/>
    </location>
    <ligand>
        <name>substrate</name>
        <note>ligand shared between dimeric partners</note>
    </ligand>
</feature>